<organism evidence="5 6">
    <name type="scientific">Apiospora hydei</name>
    <dbReference type="NCBI Taxonomy" id="1337664"/>
    <lineage>
        <taxon>Eukaryota</taxon>
        <taxon>Fungi</taxon>
        <taxon>Dikarya</taxon>
        <taxon>Ascomycota</taxon>
        <taxon>Pezizomycotina</taxon>
        <taxon>Sordariomycetes</taxon>
        <taxon>Xylariomycetidae</taxon>
        <taxon>Amphisphaeriales</taxon>
        <taxon>Apiosporaceae</taxon>
        <taxon>Apiospora</taxon>
    </lineage>
</organism>
<evidence type="ECO:0000259" key="3">
    <source>
        <dbReference type="PROSITE" id="PS51388"/>
    </source>
</evidence>
<sequence length="668" mass="74740">MSITTVGSTASLASDDSRMIFDLVDSLSSHGIGNYLDLPQIIVCGDQSSGKSSVLEAISRVPFAVQDGLCTRFATEIILRRQETSALTITIIRPHAHEKVETDGFPTDRTIGDILDSVKMEHMGIIEGNAFSSDILRIEISGPDQPHLTLVDLPGFFEASTTTQSAEDAQMVKKMVISYMKKPRSIILAVVSAANEFPLQQVTQRARKIDPNGTRTLGLITKPDKLDRHSNNEKFYLNLAKNKEVPLSLGWHVLRNRGFNENTVGNDVRDQLEPTFFAQAPWNGLLDSQLGVEALKSRLSRVLHDHILKHIPNVLKEIQSGRDECKRILEQLGEARGSLKEQRDYLFDVSQRFTNLPRDATRGDYSDKFFMENDGEEHNQRLLRAILRKGSGAMHIRGCAHDIDSTSREDYVAHVEEMLETHRGCELPGTFNPLIVGDLFKSQITPCQRIVNDAIMEVVDDADYAINTIVEYVAGEYVANSIKSRITGPAISELRRKLEETAQQLLMPLQEFHPMTQNHYLTENSFLGKKHIFEGHYPGNFQVESLILCLLGSSELMQPSMGTYAASLATDMVEAYYKVALKKFLDDFEVNAVEVCFMRKLPDIFNPIVVATLPDEMIDKIAGESHATTKERHRVQQKMAALSKGEELLRRVCPKPSGPGILCTDKES</sequence>
<protein>
    <submittedName>
        <fullName evidence="5">Interferon-induced GTP-binding protein Mx</fullName>
    </submittedName>
</protein>
<keyword evidence="6" id="KW-1185">Reference proteome</keyword>
<evidence type="ECO:0000313" key="5">
    <source>
        <dbReference type="EMBL" id="KAK8075419.1"/>
    </source>
</evidence>
<dbReference type="InterPro" id="IPR022812">
    <property type="entry name" value="Dynamin"/>
</dbReference>
<keyword evidence="1" id="KW-0547">Nucleotide-binding</keyword>
<comment type="caution">
    <text evidence="5">The sequence shown here is derived from an EMBL/GenBank/DDBJ whole genome shotgun (WGS) entry which is preliminary data.</text>
</comment>
<gene>
    <name evidence="5" type="ORF">PG997_010082</name>
</gene>
<evidence type="ECO:0000256" key="1">
    <source>
        <dbReference type="ARBA" id="ARBA00022741"/>
    </source>
</evidence>
<dbReference type="CDD" id="cd08771">
    <property type="entry name" value="DLP_1"/>
    <property type="match status" value="1"/>
</dbReference>
<dbReference type="Pfam" id="PF00350">
    <property type="entry name" value="Dynamin_N"/>
    <property type="match status" value="1"/>
</dbReference>
<accession>A0ABR1VW12</accession>
<dbReference type="InterPro" id="IPR045063">
    <property type="entry name" value="Dynamin_N"/>
</dbReference>
<evidence type="ECO:0000259" key="4">
    <source>
        <dbReference type="PROSITE" id="PS51718"/>
    </source>
</evidence>
<dbReference type="PANTHER" id="PTHR11566:SF149">
    <property type="entry name" value="GTPASE, PUTATIVE (AFU_ORTHOLOGUE AFUA_6G11890)-RELATED"/>
    <property type="match status" value="1"/>
</dbReference>
<dbReference type="InterPro" id="IPR020850">
    <property type="entry name" value="GED_dom"/>
</dbReference>
<dbReference type="SUPFAM" id="SSF52540">
    <property type="entry name" value="P-loop containing nucleoside triphosphate hydrolases"/>
    <property type="match status" value="1"/>
</dbReference>
<dbReference type="InterPro" id="IPR000375">
    <property type="entry name" value="Dynamin_stalk"/>
</dbReference>
<dbReference type="Gene3D" id="3.40.50.300">
    <property type="entry name" value="P-loop containing nucleotide triphosphate hydrolases"/>
    <property type="match status" value="1"/>
</dbReference>
<dbReference type="RefSeq" id="XP_066666359.1">
    <property type="nucleotide sequence ID" value="XM_066814397.1"/>
</dbReference>
<dbReference type="EMBL" id="JAQQWN010000007">
    <property type="protein sequence ID" value="KAK8075419.1"/>
    <property type="molecule type" value="Genomic_DNA"/>
</dbReference>
<dbReference type="SMART" id="SM00053">
    <property type="entry name" value="DYNc"/>
    <property type="match status" value="1"/>
</dbReference>
<dbReference type="InterPro" id="IPR030381">
    <property type="entry name" value="G_DYNAMIN_dom"/>
</dbReference>
<dbReference type="PANTHER" id="PTHR11566">
    <property type="entry name" value="DYNAMIN"/>
    <property type="match status" value="1"/>
</dbReference>
<proteinExistence type="predicted"/>
<dbReference type="Pfam" id="PF01031">
    <property type="entry name" value="Dynamin_M"/>
    <property type="match status" value="1"/>
</dbReference>
<keyword evidence="2" id="KW-0342">GTP-binding</keyword>
<dbReference type="PROSITE" id="PS51718">
    <property type="entry name" value="G_DYNAMIN_2"/>
    <property type="match status" value="1"/>
</dbReference>
<dbReference type="GeneID" id="92047457"/>
<dbReference type="Proteomes" id="UP001433268">
    <property type="component" value="Unassembled WGS sequence"/>
</dbReference>
<dbReference type="PROSITE" id="PS51388">
    <property type="entry name" value="GED"/>
    <property type="match status" value="1"/>
</dbReference>
<evidence type="ECO:0000313" key="6">
    <source>
        <dbReference type="Proteomes" id="UP001433268"/>
    </source>
</evidence>
<dbReference type="PRINTS" id="PR00195">
    <property type="entry name" value="DYNAMIN"/>
</dbReference>
<dbReference type="InterPro" id="IPR027417">
    <property type="entry name" value="P-loop_NTPase"/>
</dbReference>
<feature type="domain" description="GED" evidence="3">
    <location>
        <begin position="566"/>
        <end position="657"/>
    </location>
</feature>
<dbReference type="InterPro" id="IPR001401">
    <property type="entry name" value="Dynamin_GTPase"/>
</dbReference>
<feature type="domain" description="Dynamin-type G" evidence="4">
    <location>
        <begin position="35"/>
        <end position="312"/>
    </location>
</feature>
<reference evidence="5 6" key="1">
    <citation type="submission" date="2023-01" db="EMBL/GenBank/DDBJ databases">
        <title>Analysis of 21 Apiospora genomes using comparative genomics revels a genus with tremendous synthesis potential of carbohydrate active enzymes and secondary metabolites.</title>
        <authorList>
            <person name="Sorensen T."/>
        </authorList>
    </citation>
    <scope>NUCLEOTIDE SEQUENCE [LARGE SCALE GENOMIC DNA]</scope>
    <source>
        <strain evidence="5 6">CBS 114990</strain>
    </source>
</reference>
<name>A0ABR1VW12_9PEZI</name>
<evidence type="ECO:0000256" key="2">
    <source>
        <dbReference type="ARBA" id="ARBA00023134"/>
    </source>
</evidence>